<dbReference type="AlphaFoldDB" id="A0AAD6Y5E3"/>
<reference evidence="1" key="1">
    <citation type="submission" date="2023-03" db="EMBL/GenBank/DDBJ databases">
        <title>Massive genome expansion in bonnet fungi (Mycena s.s.) driven by repeated elements and novel gene families across ecological guilds.</title>
        <authorList>
            <consortium name="Lawrence Berkeley National Laboratory"/>
            <person name="Harder C.B."/>
            <person name="Miyauchi S."/>
            <person name="Viragh M."/>
            <person name="Kuo A."/>
            <person name="Thoen E."/>
            <person name="Andreopoulos B."/>
            <person name="Lu D."/>
            <person name="Skrede I."/>
            <person name="Drula E."/>
            <person name="Henrissat B."/>
            <person name="Morin E."/>
            <person name="Kohler A."/>
            <person name="Barry K."/>
            <person name="LaButti K."/>
            <person name="Morin E."/>
            <person name="Salamov A."/>
            <person name="Lipzen A."/>
            <person name="Mereny Z."/>
            <person name="Hegedus B."/>
            <person name="Baldrian P."/>
            <person name="Stursova M."/>
            <person name="Weitz H."/>
            <person name="Taylor A."/>
            <person name="Grigoriev I.V."/>
            <person name="Nagy L.G."/>
            <person name="Martin F."/>
            <person name="Kauserud H."/>
        </authorList>
    </citation>
    <scope>NUCLEOTIDE SEQUENCE</scope>
    <source>
        <strain evidence="1">9144</strain>
    </source>
</reference>
<dbReference type="Proteomes" id="UP001219525">
    <property type="component" value="Unassembled WGS sequence"/>
</dbReference>
<gene>
    <name evidence="1" type="ORF">GGX14DRAFT_399512</name>
</gene>
<proteinExistence type="predicted"/>
<evidence type="ECO:0000313" key="1">
    <source>
        <dbReference type="EMBL" id="KAJ7202347.1"/>
    </source>
</evidence>
<accession>A0AAD6Y5E3</accession>
<organism evidence="1 2">
    <name type="scientific">Mycena pura</name>
    <dbReference type="NCBI Taxonomy" id="153505"/>
    <lineage>
        <taxon>Eukaryota</taxon>
        <taxon>Fungi</taxon>
        <taxon>Dikarya</taxon>
        <taxon>Basidiomycota</taxon>
        <taxon>Agaricomycotina</taxon>
        <taxon>Agaricomycetes</taxon>
        <taxon>Agaricomycetidae</taxon>
        <taxon>Agaricales</taxon>
        <taxon>Marasmiineae</taxon>
        <taxon>Mycenaceae</taxon>
        <taxon>Mycena</taxon>
    </lineage>
</organism>
<keyword evidence="2" id="KW-1185">Reference proteome</keyword>
<protein>
    <submittedName>
        <fullName evidence="1">Uncharacterized protein</fullName>
    </submittedName>
</protein>
<comment type="caution">
    <text evidence="1">The sequence shown here is derived from an EMBL/GenBank/DDBJ whole genome shotgun (WGS) entry which is preliminary data.</text>
</comment>
<evidence type="ECO:0000313" key="2">
    <source>
        <dbReference type="Proteomes" id="UP001219525"/>
    </source>
</evidence>
<sequence length="360" mass="40470">MAGRVRVAATRRVPVRARRRLGASTARGHSARECQCARFVACGARAWRRCRCDPTSRVRGPESEAQAVAIGLSRAVKILLCGWRSGEWLRLYSDTLLPRAGGTLSMRLAVRPGRHFTQSYAEVHWASIHDQRNGSMHMETSWSRYAASAPMPRCMERININSDGWKEWVTEARDCDHVVPVCNYDYGLGNHSSAGNGSVIVHVVRSPRSSRHLIRDIIQYDNHMLRILARIPSGLRAPNHPDSIRVGFEHSEMSLGPAGVTVMCHFYHRHTAYLSLLGPATVPRKPFWGALVYPALHMALDHGSETTMVQLGAFRELMYHGRKHFELKQLSTGEPRIKFDKCDIVPDVSNGHRIICRNLA</sequence>
<name>A0AAD6Y5E3_9AGAR</name>
<dbReference type="EMBL" id="JARJCW010000055">
    <property type="protein sequence ID" value="KAJ7202347.1"/>
    <property type="molecule type" value="Genomic_DNA"/>
</dbReference>